<dbReference type="EMBL" id="QGMH01000113">
    <property type="protein sequence ID" value="TVY24893.1"/>
    <property type="molecule type" value="Genomic_DNA"/>
</dbReference>
<feature type="compositionally biased region" description="Basic and acidic residues" evidence="2">
    <location>
        <begin position="19"/>
        <end position="35"/>
    </location>
</feature>
<evidence type="ECO:0000313" key="3">
    <source>
        <dbReference type="EMBL" id="TVY24893.1"/>
    </source>
</evidence>
<dbReference type="PANTHER" id="PTHR31027:SF2">
    <property type="entry name" value="LEBERCILIN DOMAIN-CONTAINING PROTEIN"/>
    <property type="match status" value="1"/>
</dbReference>
<evidence type="ECO:0000256" key="2">
    <source>
        <dbReference type="SAM" id="MobiDB-lite"/>
    </source>
</evidence>
<feature type="region of interest" description="Disordered" evidence="2">
    <location>
        <begin position="1"/>
        <end position="35"/>
    </location>
</feature>
<sequence length="521" mass="57697">MADLATPSGAAMFDAGGPSEKKNAITKPEKPDEETYKANLKQAEKEHADVMTKLNAVRAKIDIAKPSSKDSPSSKRRAELIAQLKEIREKQGAGKSGRASTFERIKALDENLKSAIQAQKAARSKVNFKGVEDLDREIDRLDKQVNSGMMKLVDEKKALSEISNLRKQRKVLAGFDESQKVIDAKKADLKKLRDTLDDPESKALSEKYNKLQSELDAIKAEQDEAYQGINALHEERKKLQDQQQEKWTAQKKLKDDYYQAGRAIQKYEYEARQRLRERKKAEQETYVKEKKRARAQEMLADASEPAYLAEIRTAESIIRYYDPKYTNEKAPLQAPSQFSAYAARTVDEAGIKGMKVVQKKDEEDYFAGTGGKKGKKGRKNNAAATLDAPAPSKNFSCPPQVMNDCSSMGIDPPMSSADVEPVVEKVRAKLEFYKSDQKAQTEKNIAKAKKELERLEAEDETPAAPAKTAETNGAAHGETKATAGVDDGGSVANEINLMKAAGSDVIADLQGASLEDKEEEK</sequence>
<dbReference type="Proteomes" id="UP000431533">
    <property type="component" value="Unassembled WGS sequence"/>
</dbReference>
<protein>
    <recommendedName>
        <fullName evidence="5">Nuclear segregation protein BFR1</fullName>
    </recommendedName>
</protein>
<organism evidence="3 4">
    <name type="scientific">Lachnellula hyalina</name>
    <dbReference type="NCBI Taxonomy" id="1316788"/>
    <lineage>
        <taxon>Eukaryota</taxon>
        <taxon>Fungi</taxon>
        <taxon>Dikarya</taxon>
        <taxon>Ascomycota</taxon>
        <taxon>Pezizomycotina</taxon>
        <taxon>Leotiomycetes</taxon>
        <taxon>Helotiales</taxon>
        <taxon>Lachnaceae</taxon>
        <taxon>Lachnellula</taxon>
    </lineage>
</organism>
<gene>
    <name evidence="3" type="ORF">LHYA1_G005841</name>
</gene>
<dbReference type="GO" id="GO:0042175">
    <property type="term" value="C:nuclear outer membrane-endoplasmic reticulum membrane network"/>
    <property type="evidence" value="ECO:0007669"/>
    <property type="project" value="TreeGrafter"/>
</dbReference>
<feature type="region of interest" description="Disordered" evidence="2">
    <location>
        <begin position="365"/>
        <end position="399"/>
    </location>
</feature>
<proteinExistence type="predicted"/>
<evidence type="ECO:0000256" key="1">
    <source>
        <dbReference type="SAM" id="Coils"/>
    </source>
</evidence>
<feature type="coiled-coil region" evidence="1">
    <location>
        <begin position="201"/>
        <end position="296"/>
    </location>
</feature>
<feature type="region of interest" description="Disordered" evidence="2">
    <location>
        <begin position="449"/>
        <end position="489"/>
    </location>
</feature>
<keyword evidence="1" id="KW-0175">Coiled coil</keyword>
<evidence type="ECO:0000313" key="4">
    <source>
        <dbReference type="Proteomes" id="UP000431533"/>
    </source>
</evidence>
<dbReference type="AlphaFoldDB" id="A0A8H8QY44"/>
<comment type="caution">
    <text evidence="3">The sequence shown here is derived from an EMBL/GenBank/DDBJ whole genome shotgun (WGS) entry which is preliminary data.</text>
</comment>
<dbReference type="GO" id="GO:0008298">
    <property type="term" value="P:intracellular mRNA localization"/>
    <property type="evidence" value="ECO:0007669"/>
    <property type="project" value="TreeGrafter"/>
</dbReference>
<dbReference type="PANTHER" id="PTHR31027">
    <property type="entry name" value="NUCLEAR SEGREGATION PROTEIN BFR1"/>
    <property type="match status" value="1"/>
</dbReference>
<dbReference type="GO" id="GO:0003729">
    <property type="term" value="F:mRNA binding"/>
    <property type="evidence" value="ECO:0007669"/>
    <property type="project" value="TreeGrafter"/>
</dbReference>
<dbReference type="RefSeq" id="XP_031003681.1">
    <property type="nucleotide sequence ID" value="XM_031150785.1"/>
</dbReference>
<dbReference type="GO" id="GO:1990904">
    <property type="term" value="C:ribonucleoprotein complex"/>
    <property type="evidence" value="ECO:0007669"/>
    <property type="project" value="TreeGrafter"/>
</dbReference>
<name>A0A8H8QY44_9HELO</name>
<feature type="compositionally biased region" description="Low complexity" evidence="2">
    <location>
        <begin position="462"/>
        <end position="471"/>
    </location>
</feature>
<keyword evidence="4" id="KW-1185">Reference proteome</keyword>
<accession>A0A8H8QY44</accession>
<dbReference type="GeneID" id="41986039"/>
<dbReference type="InterPro" id="IPR039604">
    <property type="entry name" value="Bfr1"/>
</dbReference>
<dbReference type="OrthoDB" id="2195113at2759"/>
<reference evidence="3 4" key="1">
    <citation type="submission" date="2018-05" db="EMBL/GenBank/DDBJ databases">
        <title>Genome sequencing and assembly of the regulated plant pathogen Lachnellula willkommii and related sister species for the development of diagnostic species identification markers.</title>
        <authorList>
            <person name="Giroux E."/>
            <person name="Bilodeau G."/>
        </authorList>
    </citation>
    <scope>NUCLEOTIDE SEQUENCE [LARGE SCALE GENOMIC DNA]</scope>
    <source>
        <strain evidence="3 4">CBS 185.66</strain>
    </source>
</reference>
<evidence type="ECO:0008006" key="5">
    <source>
        <dbReference type="Google" id="ProtNLM"/>
    </source>
</evidence>
<dbReference type="GO" id="GO:0005783">
    <property type="term" value="C:endoplasmic reticulum"/>
    <property type="evidence" value="ECO:0007669"/>
    <property type="project" value="TreeGrafter"/>
</dbReference>